<evidence type="ECO:0000313" key="2">
    <source>
        <dbReference type="EMBL" id="KAJ2005166.1"/>
    </source>
</evidence>
<evidence type="ECO:0000313" key="3">
    <source>
        <dbReference type="Proteomes" id="UP001150907"/>
    </source>
</evidence>
<dbReference type="PANTHER" id="PTHR46424:SF1">
    <property type="entry name" value="UBX DOMAIN-CONTAINING PROTEIN 4"/>
    <property type="match status" value="1"/>
</dbReference>
<evidence type="ECO:0008006" key="4">
    <source>
        <dbReference type="Google" id="ProtNLM"/>
    </source>
</evidence>
<keyword evidence="1" id="KW-0812">Transmembrane</keyword>
<dbReference type="AlphaFoldDB" id="A0A9W8BDI0"/>
<dbReference type="EMBL" id="JANBQF010000116">
    <property type="protein sequence ID" value="KAJ2005166.1"/>
    <property type="molecule type" value="Genomic_DNA"/>
</dbReference>
<reference evidence="2" key="1">
    <citation type="submission" date="2022-07" db="EMBL/GenBank/DDBJ databases">
        <title>Phylogenomic reconstructions and comparative analyses of Kickxellomycotina fungi.</title>
        <authorList>
            <person name="Reynolds N.K."/>
            <person name="Stajich J.E."/>
            <person name="Barry K."/>
            <person name="Grigoriev I.V."/>
            <person name="Crous P."/>
            <person name="Smith M.E."/>
        </authorList>
    </citation>
    <scope>NUCLEOTIDE SEQUENCE</scope>
    <source>
        <strain evidence="2">IMI 214461</strain>
    </source>
</reference>
<dbReference type="PANTHER" id="PTHR46424">
    <property type="entry name" value="UBX DOMAIN-CONTAINING PROTEIN 4"/>
    <property type="match status" value="1"/>
</dbReference>
<name>A0A9W8BDI0_9FUNG</name>
<keyword evidence="1" id="KW-1133">Transmembrane helix</keyword>
<protein>
    <recommendedName>
        <fullName evidence="4">UBX domain-containing protein</fullName>
    </recommendedName>
</protein>
<dbReference type="GO" id="GO:0036503">
    <property type="term" value="P:ERAD pathway"/>
    <property type="evidence" value="ECO:0007669"/>
    <property type="project" value="TreeGrafter"/>
</dbReference>
<dbReference type="Proteomes" id="UP001150907">
    <property type="component" value="Unassembled WGS sequence"/>
</dbReference>
<sequence length="319" mass="34529">MANAASIVPEAQWLEGGVFKAATAAILQNRLLVVCVIDESEEVKGAQRKQADRVMESVAGLLAEHCVCVRLAARSNEEQAFAQMFLAAYALSVCIIGKRGSALLSGPNVTAQWMEAEIQRMRQGRAVPVYTQSLAGLEVVEIERCRRVLVRRGQREAGRRRQVAADFREDRMAHQAVHGLPAEAPIVASNWAAAKVAEGRVRLLLRASNGRWKMAEFSADAPLAEVRAYAEKTLLLSPGRVELALALSRHVLPPSGDARSLAGLGLAPSATLLVSVRRAQLASLLLPVWCLWIAALFVLLAVIAAWLGYRLGGVFAGLW</sequence>
<dbReference type="OrthoDB" id="5547922at2759"/>
<keyword evidence="3" id="KW-1185">Reference proteome</keyword>
<keyword evidence="1" id="KW-0472">Membrane</keyword>
<dbReference type="CDD" id="cd01767">
    <property type="entry name" value="UBX"/>
    <property type="match status" value="1"/>
</dbReference>
<gene>
    <name evidence="2" type="ORF">H4R26_002098</name>
</gene>
<feature type="transmembrane region" description="Helical" evidence="1">
    <location>
        <begin position="284"/>
        <end position="309"/>
    </location>
</feature>
<dbReference type="InterPro" id="IPR029071">
    <property type="entry name" value="Ubiquitin-like_domsf"/>
</dbReference>
<evidence type="ECO:0000256" key="1">
    <source>
        <dbReference type="SAM" id="Phobius"/>
    </source>
</evidence>
<dbReference type="Gene3D" id="3.10.20.90">
    <property type="entry name" value="Phosphatidylinositol 3-kinase Catalytic Subunit, Chain A, domain 1"/>
    <property type="match status" value="1"/>
</dbReference>
<dbReference type="SUPFAM" id="SSF54236">
    <property type="entry name" value="Ubiquitin-like"/>
    <property type="match status" value="1"/>
</dbReference>
<comment type="caution">
    <text evidence="2">The sequence shown here is derived from an EMBL/GenBank/DDBJ whole genome shotgun (WGS) entry which is preliminary data.</text>
</comment>
<dbReference type="GO" id="GO:0005783">
    <property type="term" value="C:endoplasmic reticulum"/>
    <property type="evidence" value="ECO:0007669"/>
    <property type="project" value="TreeGrafter"/>
</dbReference>
<accession>A0A9W8BDI0</accession>
<organism evidence="2 3">
    <name type="scientific">Coemansia thaxteri</name>
    <dbReference type="NCBI Taxonomy" id="2663907"/>
    <lineage>
        <taxon>Eukaryota</taxon>
        <taxon>Fungi</taxon>
        <taxon>Fungi incertae sedis</taxon>
        <taxon>Zoopagomycota</taxon>
        <taxon>Kickxellomycotina</taxon>
        <taxon>Kickxellomycetes</taxon>
        <taxon>Kickxellales</taxon>
        <taxon>Kickxellaceae</taxon>
        <taxon>Coemansia</taxon>
    </lineage>
</organism>
<proteinExistence type="predicted"/>